<organism evidence="5 6">
    <name type="scientific">Plantactinospora siamensis</name>
    <dbReference type="NCBI Taxonomy" id="555372"/>
    <lineage>
        <taxon>Bacteria</taxon>
        <taxon>Bacillati</taxon>
        <taxon>Actinomycetota</taxon>
        <taxon>Actinomycetes</taxon>
        <taxon>Micromonosporales</taxon>
        <taxon>Micromonosporaceae</taxon>
        <taxon>Plantactinospora</taxon>
    </lineage>
</organism>
<reference evidence="5 6" key="1">
    <citation type="submission" date="2024-09" db="EMBL/GenBank/DDBJ databases">
        <authorList>
            <person name="Sun Q."/>
            <person name="Mori K."/>
        </authorList>
    </citation>
    <scope>NUCLEOTIDE SEQUENCE [LARGE SCALE GENOMIC DNA]</scope>
    <source>
        <strain evidence="5 6">TBRC 2205</strain>
    </source>
</reference>
<dbReference type="RefSeq" id="WP_377342780.1">
    <property type="nucleotide sequence ID" value="NZ_JBHLUE010000026.1"/>
</dbReference>
<evidence type="ECO:0000256" key="3">
    <source>
        <dbReference type="ARBA" id="ARBA00023163"/>
    </source>
</evidence>
<sequence length="119" mass="12825">MDPMLDGDCQTFVADCHVRAAAELLSHSWDPVVLSALRPGPLRRKDLLDRIGGISDKVLTESLRRLRSRGLVMKISDTDRPPCPPPGAVYRLSSLGESLATGPLASLAQWAAAHQAELA</sequence>
<evidence type="ECO:0000256" key="1">
    <source>
        <dbReference type="ARBA" id="ARBA00023015"/>
    </source>
</evidence>
<dbReference type="InterPro" id="IPR036388">
    <property type="entry name" value="WH-like_DNA-bd_sf"/>
</dbReference>
<dbReference type="PROSITE" id="PS51118">
    <property type="entry name" value="HTH_HXLR"/>
    <property type="match status" value="1"/>
</dbReference>
<dbReference type="EMBL" id="JBHLUE010000026">
    <property type="protein sequence ID" value="MFC0567476.1"/>
    <property type="molecule type" value="Genomic_DNA"/>
</dbReference>
<keyword evidence="6" id="KW-1185">Reference proteome</keyword>
<evidence type="ECO:0000259" key="4">
    <source>
        <dbReference type="PROSITE" id="PS51118"/>
    </source>
</evidence>
<evidence type="ECO:0000256" key="2">
    <source>
        <dbReference type="ARBA" id="ARBA00023125"/>
    </source>
</evidence>
<dbReference type="SUPFAM" id="SSF46785">
    <property type="entry name" value="Winged helix' DNA-binding domain"/>
    <property type="match status" value="1"/>
</dbReference>
<comment type="caution">
    <text evidence="5">The sequence shown here is derived from an EMBL/GenBank/DDBJ whole genome shotgun (WGS) entry which is preliminary data.</text>
</comment>
<dbReference type="PANTHER" id="PTHR33204:SF37">
    <property type="entry name" value="HTH-TYPE TRANSCRIPTIONAL REGULATOR YODB"/>
    <property type="match status" value="1"/>
</dbReference>
<accession>A0ABV6P361</accession>
<dbReference type="InterPro" id="IPR036390">
    <property type="entry name" value="WH_DNA-bd_sf"/>
</dbReference>
<keyword evidence="2" id="KW-0238">DNA-binding</keyword>
<feature type="domain" description="HTH hxlR-type" evidence="4">
    <location>
        <begin position="16"/>
        <end position="119"/>
    </location>
</feature>
<evidence type="ECO:0000313" key="5">
    <source>
        <dbReference type="EMBL" id="MFC0567476.1"/>
    </source>
</evidence>
<dbReference type="Gene3D" id="1.10.10.10">
    <property type="entry name" value="Winged helix-like DNA-binding domain superfamily/Winged helix DNA-binding domain"/>
    <property type="match status" value="1"/>
</dbReference>
<proteinExistence type="predicted"/>
<keyword evidence="1" id="KW-0805">Transcription regulation</keyword>
<dbReference type="Pfam" id="PF01638">
    <property type="entry name" value="HxlR"/>
    <property type="match status" value="1"/>
</dbReference>
<protein>
    <submittedName>
        <fullName evidence="5">Winged helix-turn-helix transcriptional regulator</fullName>
    </submittedName>
</protein>
<keyword evidence="3" id="KW-0804">Transcription</keyword>
<gene>
    <name evidence="5" type="ORF">ACFFHU_25490</name>
</gene>
<dbReference type="InterPro" id="IPR002577">
    <property type="entry name" value="HTH_HxlR"/>
</dbReference>
<dbReference type="PANTHER" id="PTHR33204">
    <property type="entry name" value="TRANSCRIPTIONAL REGULATOR, MARR FAMILY"/>
    <property type="match status" value="1"/>
</dbReference>
<evidence type="ECO:0000313" key="6">
    <source>
        <dbReference type="Proteomes" id="UP001589894"/>
    </source>
</evidence>
<name>A0ABV6P361_9ACTN</name>
<dbReference type="Proteomes" id="UP001589894">
    <property type="component" value="Unassembled WGS sequence"/>
</dbReference>